<feature type="region of interest" description="Disordered" evidence="1">
    <location>
        <begin position="1"/>
        <end position="33"/>
    </location>
</feature>
<keyword evidence="2" id="KW-0812">Transmembrane</keyword>
<evidence type="ECO:0000313" key="3">
    <source>
        <dbReference type="EMBL" id="GAA2207695.1"/>
    </source>
</evidence>
<name>A0ABN3CEZ1_9ACTN</name>
<gene>
    <name evidence="3" type="ORF">GCM10009850_031530</name>
</gene>
<evidence type="ECO:0000256" key="1">
    <source>
        <dbReference type="SAM" id="MobiDB-lite"/>
    </source>
</evidence>
<evidence type="ECO:0000313" key="4">
    <source>
        <dbReference type="Proteomes" id="UP001499843"/>
    </source>
</evidence>
<sequence length="120" mass="13862">MVSSLTGDSGRLRKAGYCGHRRDSRAVPPGKKQGGTMELLLQLIVLGVLVWWLSRTARRMWRKHQAPPPPTGEHDAGVWVNPVRWARIVAELEEEEREGEAQQRDRRRWDDRRRGWFGGP</sequence>
<feature type="transmembrane region" description="Helical" evidence="2">
    <location>
        <begin position="35"/>
        <end position="53"/>
    </location>
</feature>
<dbReference type="Proteomes" id="UP001499843">
    <property type="component" value="Unassembled WGS sequence"/>
</dbReference>
<protein>
    <submittedName>
        <fullName evidence="3">Uncharacterized protein</fullName>
    </submittedName>
</protein>
<dbReference type="EMBL" id="BAAAQX010000007">
    <property type="protein sequence ID" value="GAA2207695.1"/>
    <property type="molecule type" value="Genomic_DNA"/>
</dbReference>
<accession>A0ABN3CEZ1</accession>
<keyword evidence="4" id="KW-1185">Reference proteome</keyword>
<keyword evidence="2" id="KW-0472">Membrane</keyword>
<evidence type="ECO:0000256" key="2">
    <source>
        <dbReference type="SAM" id="Phobius"/>
    </source>
</evidence>
<feature type="compositionally biased region" description="Basic and acidic residues" evidence="1">
    <location>
        <begin position="99"/>
        <end position="114"/>
    </location>
</feature>
<comment type="caution">
    <text evidence="3">The sequence shown here is derived from an EMBL/GenBank/DDBJ whole genome shotgun (WGS) entry which is preliminary data.</text>
</comment>
<reference evidence="3 4" key="1">
    <citation type="journal article" date="2019" name="Int. J. Syst. Evol. Microbiol.">
        <title>The Global Catalogue of Microorganisms (GCM) 10K type strain sequencing project: providing services to taxonomists for standard genome sequencing and annotation.</title>
        <authorList>
            <consortium name="The Broad Institute Genomics Platform"/>
            <consortium name="The Broad Institute Genome Sequencing Center for Infectious Disease"/>
            <person name="Wu L."/>
            <person name="Ma J."/>
        </authorList>
    </citation>
    <scope>NUCLEOTIDE SEQUENCE [LARGE SCALE GENOMIC DNA]</scope>
    <source>
        <strain evidence="3 4">JCM 16114</strain>
    </source>
</reference>
<proteinExistence type="predicted"/>
<feature type="region of interest" description="Disordered" evidence="1">
    <location>
        <begin position="94"/>
        <end position="120"/>
    </location>
</feature>
<organism evidence="3 4">
    <name type="scientific">Nonomuraea monospora</name>
    <dbReference type="NCBI Taxonomy" id="568818"/>
    <lineage>
        <taxon>Bacteria</taxon>
        <taxon>Bacillati</taxon>
        <taxon>Actinomycetota</taxon>
        <taxon>Actinomycetes</taxon>
        <taxon>Streptosporangiales</taxon>
        <taxon>Streptosporangiaceae</taxon>
        <taxon>Nonomuraea</taxon>
    </lineage>
</organism>
<keyword evidence="2" id="KW-1133">Transmembrane helix</keyword>